<dbReference type="GeneID" id="39986566"/>
<feature type="coiled-coil region" evidence="1">
    <location>
        <begin position="218"/>
        <end position="252"/>
    </location>
</feature>
<dbReference type="AlphaFoldDB" id="A0A1X0NSL4"/>
<protein>
    <submittedName>
        <fullName evidence="4">Uncharacterized protein</fullName>
    </submittedName>
</protein>
<evidence type="ECO:0000256" key="3">
    <source>
        <dbReference type="SAM" id="SignalP"/>
    </source>
</evidence>
<gene>
    <name evidence="4" type="ORF">TM35_000201010</name>
</gene>
<name>A0A1X0NSL4_9TRYP</name>
<proteinExistence type="predicted"/>
<organism evidence="4 5">
    <name type="scientific">Trypanosoma theileri</name>
    <dbReference type="NCBI Taxonomy" id="67003"/>
    <lineage>
        <taxon>Eukaryota</taxon>
        <taxon>Discoba</taxon>
        <taxon>Euglenozoa</taxon>
        <taxon>Kinetoplastea</taxon>
        <taxon>Metakinetoplastina</taxon>
        <taxon>Trypanosomatida</taxon>
        <taxon>Trypanosomatidae</taxon>
        <taxon>Trypanosoma</taxon>
    </lineage>
</organism>
<accession>A0A1X0NSL4</accession>
<dbReference type="RefSeq" id="XP_028881758.1">
    <property type="nucleotide sequence ID" value="XM_029026786.1"/>
</dbReference>
<reference evidence="4 5" key="1">
    <citation type="submission" date="2017-03" db="EMBL/GenBank/DDBJ databases">
        <title>An alternative strategy for trypanosome survival in the mammalian bloodstream revealed through genome and transcriptome analysis of the ubiquitous bovine parasite Trypanosoma (Megatrypanum) theileri.</title>
        <authorList>
            <person name="Kelly S."/>
            <person name="Ivens A."/>
            <person name="Mott A."/>
            <person name="O'Neill E."/>
            <person name="Emms D."/>
            <person name="Macleod O."/>
            <person name="Voorheis P."/>
            <person name="Matthews J."/>
            <person name="Matthews K."/>
            <person name="Carrington M."/>
        </authorList>
    </citation>
    <scope>NUCLEOTIDE SEQUENCE [LARGE SCALE GENOMIC DNA]</scope>
    <source>
        <strain evidence="4">Edinburgh</strain>
    </source>
</reference>
<feature type="signal peptide" evidence="3">
    <location>
        <begin position="1"/>
        <end position="25"/>
    </location>
</feature>
<sequence length="455" mass="51820">MTTMSIQLRRVVYLLVLLQCCACLAQEGANGVWGEALDEHQDVLVAEKKAKAWMKKVSEYLAEGRSYSSVLEGVVNLSNESSKLANSTALDFKKLVEEVEKKAMEKVEPKYKLEDDEKRTLEGLVQKVNKSVDDTGSLVNDTKWANYACSLSRDTLVNVLNGFDGSRVYYLSKLAEPNKTYWTLDNVKLARISNKTYHDVYALKEKYGVLADLSTRSVIEAMERMEGVQKTMDEIKKKLENIKEKVVEGELDGIVKLVDEVVNSCTPFVGVDKAWVEKRKLPAKTNVDAKMKAKKKEIEKQIPGEIEAEEKRMVQEEQAKRDEAARLEKERLAKLEEDKRLAKEKERLAQEELERKKKAEEDAEKRRTAEEAGKRKADEKRAQEEKAKQDQERRDAEEKARVALEKKEKEQLERAAEEARKKAEATKKNDNSHSPSLVHSPFLLLLLCVLGSTLV</sequence>
<comment type="caution">
    <text evidence="4">The sequence shown here is derived from an EMBL/GenBank/DDBJ whole genome shotgun (WGS) entry which is preliminary data.</text>
</comment>
<feature type="chain" id="PRO_5012484771" evidence="3">
    <location>
        <begin position="26"/>
        <end position="455"/>
    </location>
</feature>
<dbReference type="VEuPathDB" id="TriTrypDB:TM35_000201010"/>
<evidence type="ECO:0000256" key="1">
    <source>
        <dbReference type="SAM" id="Coils"/>
    </source>
</evidence>
<dbReference type="Proteomes" id="UP000192257">
    <property type="component" value="Unassembled WGS sequence"/>
</dbReference>
<keyword evidence="5" id="KW-1185">Reference proteome</keyword>
<evidence type="ECO:0000313" key="4">
    <source>
        <dbReference type="EMBL" id="ORC87692.1"/>
    </source>
</evidence>
<dbReference type="EMBL" id="NBCO01000020">
    <property type="protein sequence ID" value="ORC87692.1"/>
    <property type="molecule type" value="Genomic_DNA"/>
</dbReference>
<keyword evidence="1" id="KW-0175">Coiled coil</keyword>
<dbReference type="STRING" id="67003.A0A1X0NSL4"/>
<feature type="non-terminal residue" evidence="4">
    <location>
        <position position="455"/>
    </location>
</feature>
<evidence type="ECO:0000256" key="2">
    <source>
        <dbReference type="SAM" id="MobiDB-lite"/>
    </source>
</evidence>
<feature type="region of interest" description="Disordered" evidence="2">
    <location>
        <begin position="352"/>
        <end position="438"/>
    </location>
</feature>
<evidence type="ECO:0000313" key="5">
    <source>
        <dbReference type="Proteomes" id="UP000192257"/>
    </source>
</evidence>
<feature type="compositionally biased region" description="Basic and acidic residues" evidence="2">
    <location>
        <begin position="352"/>
        <end position="431"/>
    </location>
</feature>
<keyword evidence="3" id="KW-0732">Signal</keyword>